<evidence type="ECO:0000256" key="4">
    <source>
        <dbReference type="PROSITE-ProRule" id="PRU00335"/>
    </source>
</evidence>
<dbReference type="eggNOG" id="COG1309">
    <property type="taxonomic scope" value="Bacteria"/>
</dbReference>
<gene>
    <name evidence="6" type="ordered locus">Caci_2699</name>
</gene>
<keyword evidence="1" id="KW-0805">Transcription regulation</keyword>
<keyword evidence="2 4" id="KW-0238">DNA-binding</keyword>
<name>C7PZF7_CATAD</name>
<keyword evidence="7" id="KW-1185">Reference proteome</keyword>
<dbReference type="EMBL" id="CP001700">
    <property type="protein sequence ID" value="ACU71614.1"/>
    <property type="molecule type" value="Genomic_DNA"/>
</dbReference>
<evidence type="ECO:0000313" key="7">
    <source>
        <dbReference type="Proteomes" id="UP000000851"/>
    </source>
</evidence>
<feature type="DNA-binding region" description="H-T-H motif" evidence="4">
    <location>
        <begin position="33"/>
        <end position="52"/>
    </location>
</feature>
<dbReference type="PANTHER" id="PTHR47506">
    <property type="entry name" value="TRANSCRIPTIONAL REGULATORY PROTEIN"/>
    <property type="match status" value="1"/>
</dbReference>
<sequence>MGRASRADAAKHREHVVAAAARLLRERGSAETSVQDVMSAAGLTHGGFYKQFASKQELTGIAVTEAFEGISGLLARIGEESADRTQARTRYLDAYLTPEHRDSLGTGCANTALAADAARASADSPLRQSYTAGVKQTLDGLARIEPAADQDDGEARRQAIVDLATMVGALTLARGIAGDPLSDEILAAVRAALDTRR</sequence>
<dbReference type="SUPFAM" id="SSF48498">
    <property type="entry name" value="Tetracyclin repressor-like, C-terminal domain"/>
    <property type="match status" value="1"/>
</dbReference>
<dbReference type="InterPro" id="IPR036271">
    <property type="entry name" value="Tet_transcr_reg_TetR-rel_C_sf"/>
</dbReference>
<reference evidence="6 7" key="1">
    <citation type="journal article" date="2009" name="Stand. Genomic Sci.">
        <title>Complete genome sequence of Catenulispora acidiphila type strain (ID 139908).</title>
        <authorList>
            <person name="Copeland A."/>
            <person name="Lapidus A."/>
            <person name="Glavina Del Rio T."/>
            <person name="Nolan M."/>
            <person name="Lucas S."/>
            <person name="Chen F."/>
            <person name="Tice H."/>
            <person name="Cheng J.F."/>
            <person name="Bruce D."/>
            <person name="Goodwin L."/>
            <person name="Pitluck S."/>
            <person name="Mikhailova N."/>
            <person name="Pati A."/>
            <person name="Ivanova N."/>
            <person name="Mavromatis K."/>
            <person name="Chen A."/>
            <person name="Palaniappan K."/>
            <person name="Chain P."/>
            <person name="Land M."/>
            <person name="Hauser L."/>
            <person name="Chang Y.J."/>
            <person name="Jeffries C.D."/>
            <person name="Chertkov O."/>
            <person name="Brettin T."/>
            <person name="Detter J.C."/>
            <person name="Han C."/>
            <person name="Ali Z."/>
            <person name="Tindall B.J."/>
            <person name="Goker M."/>
            <person name="Bristow J."/>
            <person name="Eisen J.A."/>
            <person name="Markowitz V."/>
            <person name="Hugenholtz P."/>
            <person name="Kyrpides N.C."/>
            <person name="Klenk H.P."/>
        </authorList>
    </citation>
    <scope>NUCLEOTIDE SEQUENCE [LARGE SCALE GENOMIC DNA]</scope>
    <source>
        <strain evidence="7">DSM 44928 / JCM 14897 / NBRC 102108 / NRRL B-24433 / ID139908</strain>
    </source>
</reference>
<protein>
    <submittedName>
        <fullName evidence="6">Transcriptional regulator, TetR family</fullName>
    </submittedName>
</protein>
<feature type="domain" description="HTH tetR-type" evidence="5">
    <location>
        <begin position="10"/>
        <end position="70"/>
    </location>
</feature>
<accession>C7PZF7</accession>
<dbReference type="Pfam" id="PF00440">
    <property type="entry name" value="TetR_N"/>
    <property type="match status" value="1"/>
</dbReference>
<dbReference type="RefSeq" id="WP_012786907.1">
    <property type="nucleotide sequence ID" value="NC_013131.1"/>
</dbReference>
<dbReference type="InParanoid" id="C7PZF7"/>
<organism evidence="6 7">
    <name type="scientific">Catenulispora acidiphila (strain DSM 44928 / JCM 14897 / NBRC 102108 / NRRL B-24433 / ID139908)</name>
    <dbReference type="NCBI Taxonomy" id="479433"/>
    <lineage>
        <taxon>Bacteria</taxon>
        <taxon>Bacillati</taxon>
        <taxon>Actinomycetota</taxon>
        <taxon>Actinomycetes</taxon>
        <taxon>Catenulisporales</taxon>
        <taxon>Catenulisporaceae</taxon>
        <taxon>Catenulispora</taxon>
    </lineage>
</organism>
<dbReference type="SUPFAM" id="SSF46689">
    <property type="entry name" value="Homeodomain-like"/>
    <property type="match status" value="1"/>
</dbReference>
<dbReference type="PRINTS" id="PR00455">
    <property type="entry name" value="HTHTETR"/>
</dbReference>
<dbReference type="Proteomes" id="UP000000851">
    <property type="component" value="Chromosome"/>
</dbReference>
<keyword evidence="3" id="KW-0804">Transcription</keyword>
<dbReference type="HOGENOM" id="CLU_069356_28_2_11"/>
<evidence type="ECO:0000256" key="3">
    <source>
        <dbReference type="ARBA" id="ARBA00023163"/>
    </source>
</evidence>
<dbReference type="PANTHER" id="PTHR47506:SF7">
    <property type="entry name" value="TRANSCRIPTIONAL REGULATORY PROTEIN"/>
    <property type="match status" value="1"/>
</dbReference>
<evidence type="ECO:0000256" key="1">
    <source>
        <dbReference type="ARBA" id="ARBA00023015"/>
    </source>
</evidence>
<dbReference type="AlphaFoldDB" id="C7PZF7"/>
<dbReference type="Gene3D" id="1.10.357.10">
    <property type="entry name" value="Tetracycline Repressor, domain 2"/>
    <property type="match status" value="1"/>
</dbReference>
<evidence type="ECO:0000259" key="5">
    <source>
        <dbReference type="PROSITE" id="PS50977"/>
    </source>
</evidence>
<dbReference type="InterPro" id="IPR001647">
    <property type="entry name" value="HTH_TetR"/>
</dbReference>
<proteinExistence type="predicted"/>
<dbReference type="Gene3D" id="1.10.10.60">
    <property type="entry name" value="Homeodomain-like"/>
    <property type="match status" value="1"/>
</dbReference>
<dbReference type="KEGG" id="cai:Caci_2699"/>
<evidence type="ECO:0000256" key="2">
    <source>
        <dbReference type="ARBA" id="ARBA00023125"/>
    </source>
</evidence>
<dbReference type="GO" id="GO:0003677">
    <property type="term" value="F:DNA binding"/>
    <property type="evidence" value="ECO:0007669"/>
    <property type="project" value="UniProtKB-UniRule"/>
</dbReference>
<dbReference type="OrthoDB" id="3218408at2"/>
<evidence type="ECO:0000313" key="6">
    <source>
        <dbReference type="EMBL" id="ACU71614.1"/>
    </source>
</evidence>
<dbReference type="PROSITE" id="PS50977">
    <property type="entry name" value="HTH_TETR_2"/>
    <property type="match status" value="1"/>
</dbReference>
<dbReference type="InterPro" id="IPR009057">
    <property type="entry name" value="Homeodomain-like_sf"/>
</dbReference>